<keyword evidence="2" id="KW-1185">Reference proteome</keyword>
<sequence>MWSISVDALKKVVAMLRCTQRWAKYIEVPKNMIESIDVHKKGGRYPLMYSKMWSISVDALKKWSQFFDVHKDGRNTLMYPNMIELHRCTQNKVVDIR</sequence>
<dbReference type="EMBL" id="BPLR01007711">
    <property type="protein sequence ID" value="GIY19068.1"/>
    <property type="molecule type" value="Genomic_DNA"/>
</dbReference>
<dbReference type="AlphaFoldDB" id="A0AAV4RGE7"/>
<dbReference type="Proteomes" id="UP001054945">
    <property type="component" value="Unassembled WGS sequence"/>
</dbReference>
<reference evidence="1 2" key="1">
    <citation type="submission" date="2021-06" db="EMBL/GenBank/DDBJ databases">
        <title>Caerostris extrusa draft genome.</title>
        <authorList>
            <person name="Kono N."/>
            <person name="Arakawa K."/>
        </authorList>
    </citation>
    <scope>NUCLEOTIDE SEQUENCE [LARGE SCALE GENOMIC DNA]</scope>
</reference>
<proteinExistence type="predicted"/>
<name>A0AAV4RGE7_CAEEX</name>
<comment type="caution">
    <text evidence="1">The sequence shown here is derived from an EMBL/GenBank/DDBJ whole genome shotgun (WGS) entry which is preliminary data.</text>
</comment>
<organism evidence="1 2">
    <name type="scientific">Caerostris extrusa</name>
    <name type="common">Bark spider</name>
    <name type="synonym">Caerostris bankana</name>
    <dbReference type="NCBI Taxonomy" id="172846"/>
    <lineage>
        <taxon>Eukaryota</taxon>
        <taxon>Metazoa</taxon>
        <taxon>Ecdysozoa</taxon>
        <taxon>Arthropoda</taxon>
        <taxon>Chelicerata</taxon>
        <taxon>Arachnida</taxon>
        <taxon>Araneae</taxon>
        <taxon>Araneomorphae</taxon>
        <taxon>Entelegynae</taxon>
        <taxon>Araneoidea</taxon>
        <taxon>Araneidae</taxon>
        <taxon>Caerostris</taxon>
    </lineage>
</organism>
<accession>A0AAV4RGE7</accession>
<gene>
    <name evidence="1" type="ORF">CEXT_20921</name>
</gene>
<evidence type="ECO:0000313" key="1">
    <source>
        <dbReference type="EMBL" id="GIY19068.1"/>
    </source>
</evidence>
<evidence type="ECO:0000313" key="2">
    <source>
        <dbReference type="Proteomes" id="UP001054945"/>
    </source>
</evidence>
<protein>
    <submittedName>
        <fullName evidence="1">Uncharacterized protein</fullName>
    </submittedName>
</protein>